<keyword evidence="1" id="KW-0812">Transmembrane</keyword>
<accession>A0A8J8MTM7</accession>
<dbReference type="RefSeq" id="WP_211783254.1">
    <property type="nucleotide sequence ID" value="NZ_CP047289.1"/>
</dbReference>
<evidence type="ECO:0000256" key="1">
    <source>
        <dbReference type="SAM" id="Phobius"/>
    </source>
</evidence>
<dbReference type="EMBL" id="CP047289">
    <property type="protein sequence ID" value="QUS36033.1"/>
    <property type="molecule type" value="Genomic_DNA"/>
</dbReference>
<proteinExistence type="predicted"/>
<dbReference type="AlphaFoldDB" id="A0A8J8MTM7"/>
<name>A0A8J8MTM7_9RHOB</name>
<evidence type="ECO:0000313" key="2">
    <source>
        <dbReference type="EMBL" id="QUS36033.1"/>
    </source>
</evidence>
<sequence length="198" mass="20915">MGRGDRHTRLVALLKIVLPLVALVLLSTIFLVSRTIDPDAAIPYATIDVTGRAMDPRMTAPHWSGVTGDGASLDITAAEARTPTATEPAVATALRAMLKTPDGVTTEIAAARGAVDPAAGRIDLSENARLQNSIGYDVRMPELTTYLDRTEVIGRGPVTAQAPMGQLTAGGMTLTAGADENYRLDFTNGVKLIYTPTR</sequence>
<reference evidence="2" key="1">
    <citation type="submission" date="2020-01" db="EMBL/GenBank/DDBJ databases">
        <authorList>
            <person name="Yang Y."/>
            <person name="Kwon Y.M."/>
        </authorList>
    </citation>
    <scope>NUCLEOTIDE SEQUENCE</scope>
    <source>
        <strain evidence="2">PG104</strain>
    </source>
</reference>
<evidence type="ECO:0000313" key="3">
    <source>
        <dbReference type="Proteomes" id="UP000679284"/>
    </source>
</evidence>
<dbReference type="Proteomes" id="UP000679284">
    <property type="component" value="Chromosome"/>
</dbReference>
<protein>
    <submittedName>
        <fullName evidence="2">LPS export ABC transporter periplasmic protein LptC</fullName>
    </submittedName>
</protein>
<dbReference type="KEGG" id="fap:GR316_06980"/>
<feature type="transmembrane region" description="Helical" evidence="1">
    <location>
        <begin position="12"/>
        <end position="32"/>
    </location>
</feature>
<keyword evidence="1" id="KW-1133">Transmembrane helix</keyword>
<organism evidence="2 3">
    <name type="scientific">Falsirhodobacter algicola</name>
    <dbReference type="NCBI Taxonomy" id="2692330"/>
    <lineage>
        <taxon>Bacteria</taxon>
        <taxon>Pseudomonadati</taxon>
        <taxon>Pseudomonadota</taxon>
        <taxon>Alphaproteobacteria</taxon>
        <taxon>Rhodobacterales</taxon>
        <taxon>Paracoccaceae</taxon>
        <taxon>Falsirhodobacter</taxon>
    </lineage>
</organism>
<keyword evidence="3" id="KW-1185">Reference proteome</keyword>
<gene>
    <name evidence="2" type="ORF">GR316_06980</name>
</gene>
<keyword evidence="1" id="KW-0472">Membrane</keyword>